<proteinExistence type="predicted"/>
<accession>A0ABS1PBW0</accession>
<dbReference type="RefSeq" id="WP_201826206.1">
    <property type="nucleotide sequence ID" value="NZ_JAERRH010000023.1"/>
</dbReference>
<evidence type="ECO:0000313" key="2">
    <source>
        <dbReference type="Proteomes" id="UP000621386"/>
    </source>
</evidence>
<dbReference type="GO" id="GO:0016787">
    <property type="term" value="F:hydrolase activity"/>
    <property type="evidence" value="ECO:0007669"/>
    <property type="project" value="UniProtKB-KW"/>
</dbReference>
<dbReference type="InterPro" id="IPR029058">
    <property type="entry name" value="AB_hydrolase_fold"/>
</dbReference>
<dbReference type="Proteomes" id="UP000621386">
    <property type="component" value="Unassembled WGS sequence"/>
</dbReference>
<organism evidence="1 2">
    <name type="scientific">Streptomyces musisoli</name>
    <dbReference type="NCBI Taxonomy" id="2802280"/>
    <lineage>
        <taxon>Bacteria</taxon>
        <taxon>Bacillati</taxon>
        <taxon>Actinomycetota</taxon>
        <taxon>Actinomycetes</taxon>
        <taxon>Kitasatosporales</taxon>
        <taxon>Streptomycetaceae</taxon>
        <taxon>Streptomyces</taxon>
    </lineage>
</organism>
<dbReference type="SUPFAM" id="SSF53474">
    <property type="entry name" value="alpha/beta-Hydrolases"/>
    <property type="match status" value="1"/>
</dbReference>
<protein>
    <submittedName>
        <fullName evidence="1">Alpha/beta hydrolase</fullName>
    </submittedName>
</protein>
<gene>
    <name evidence="1" type="ORF">JK361_35230</name>
</gene>
<dbReference type="EMBL" id="JAERRH010000023">
    <property type="protein sequence ID" value="MBL1109769.1"/>
    <property type="molecule type" value="Genomic_DNA"/>
</dbReference>
<keyword evidence="2" id="KW-1185">Reference proteome</keyword>
<keyword evidence="1" id="KW-0378">Hydrolase</keyword>
<evidence type="ECO:0000313" key="1">
    <source>
        <dbReference type="EMBL" id="MBL1109769.1"/>
    </source>
</evidence>
<name>A0ABS1PBW0_9ACTN</name>
<sequence length="196" mass="21459">MSDPVRFAMPTRFDGGRDRVAVVVPGVGYSPARPLLHFARSVLLQRGWTVQELWWQIPDGFAQFTVVDRIAWVERQVTEAIEAEAGACRLVVGKSLGSLACGITADRKIPAAWLTPVLTIDHVAEALRRAMEPTLLIGGSADRLWDSRIAASLRHDVLELPSADHGLELADDAAGSVEVLRQVVSRLDRFVGSLDR</sequence>
<comment type="caution">
    <text evidence="1">The sequence shown here is derived from an EMBL/GenBank/DDBJ whole genome shotgun (WGS) entry which is preliminary data.</text>
</comment>
<reference evidence="1 2" key="1">
    <citation type="submission" date="2021-01" db="EMBL/GenBank/DDBJ databases">
        <title>WGS of actinomycetes isolated from Thailand.</title>
        <authorList>
            <person name="Thawai C."/>
        </authorList>
    </citation>
    <scope>NUCLEOTIDE SEQUENCE [LARGE SCALE GENOMIC DNA]</scope>
    <source>
        <strain evidence="1 2">CH5-8</strain>
    </source>
</reference>